<dbReference type="PANTHER" id="PTHR31750:SF4">
    <property type="entry name" value="LP06106P"/>
    <property type="match status" value="1"/>
</dbReference>
<keyword evidence="1" id="KW-0809">Transit peptide</keyword>
<dbReference type="PANTHER" id="PTHR31750">
    <property type="entry name" value="PROTEIN STAY-GREEN 1, CHLOROPLASTIC-RELATED"/>
    <property type="match status" value="1"/>
</dbReference>
<organism evidence="3 4">
    <name type="scientific">Bacillus carboniphilus</name>
    <dbReference type="NCBI Taxonomy" id="86663"/>
    <lineage>
        <taxon>Bacteria</taxon>
        <taxon>Bacillati</taxon>
        <taxon>Bacillota</taxon>
        <taxon>Bacilli</taxon>
        <taxon>Bacillales</taxon>
        <taxon>Bacillaceae</taxon>
        <taxon>Bacillus</taxon>
    </lineage>
</organism>
<dbReference type="Proteomes" id="UP001500782">
    <property type="component" value="Unassembled WGS sequence"/>
</dbReference>
<protein>
    <submittedName>
        <fullName evidence="3">Staygreen family protein</fullName>
    </submittedName>
</protein>
<reference evidence="4" key="1">
    <citation type="journal article" date="2019" name="Int. J. Syst. Evol. Microbiol.">
        <title>The Global Catalogue of Microorganisms (GCM) 10K type strain sequencing project: providing services to taxonomists for standard genome sequencing and annotation.</title>
        <authorList>
            <consortium name="The Broad Institute Genomics Platform"/>
            <consortium name="The Broad Institute Genome Sequencing Center for Infectious Disease"/>
            <person name="Wu L."/>
            <person name="Ma J."/>
        </authorList>
    </citation>
    <scope>NUCLEOTIDE SEQUENCE [LARGE SCALE GENOMIC DNA]</scope>
    <source>
        <strain evidence="4">JCM 9731</strain>
    </source>
</reference>
<evidence type="ECO:0000259" key="2">
    <source>
        <dbReference type="Pfam" id="PF12638"/>
    </source>
</evidence>
<dbReference type="EMBL" id="BAAADJ010000054">
    <property type="protein sequence ID" value="GAA0338268.1"/>
    <property type="molecule type" value="Genomic_DNA"/>
</dbReference>
<dbReference type="Pfam" id="PF12638">
    <property type="entry name" value="Staygreen"/>
    <property type="match status" value="1"/>
</dbReference>
<keyword evidence="4" id="KW-1185">Reference proteome</keyword>
<feature type="domain" description="Staygreen protein" evidence="2">
    <location>
        <begin position="4"/>
        <end position="151"/>
    </location>
</feature>
<evidence type="ECO:0000256" key="1">
    <source>
        <dbReference type="ARBA" id="ARBA00022946"/>
    </source>
</evidence>
<comment type="caution">
    <text evidence="3">The sequence shown here is derived from an EMBL/GenBank/DDBJ whole genome shotgun (WGS) entry which is preliminary data.</text>
</comment>
<accession>A0ABP3G7B6</accession>
<evidence type="ECO:0000313" key="3">
    <source>
        <dbReference type="EMBL" id="GAA0338268.1"/>
    </source>
</evidence>
<name>A0ABP3G7B6_9BACI</name>
<evidence type="ECO:0000313" key="4">
    <source>
        <dbReference type="Proteomes" id="UP001500782"/>
    </source>
</evidence>
<sequence>MTSSFNPKTLSVTTRSPANFYQPVNGRKYTLTHSDETGQFFLEIGHDYSQNSINRKIRDEILVEWQKDWKDRLSLLGKAYVDGGEFSEEMAAYRFDIFKKEMDTSLKAIIYGDLPFYRNYSILLDAPIIITFHSAYPQFRQTVPYGTPREYLKQILG</sequence>
<dbReference type="InterPro" id="IPR024438">
    <property type="entry name" value="Staygreen"/>
</dbReference>
<proteinExistence type="predicted"/>
<gene>
    <name evidence="3" type="ORF">GCM10008967_30670</name>
</gene>
<dbReference type="RefSeq" id="WP_343800695.1">
    <property type="nucleotide sequence ID" value="NZ_BAAADJ010000054.1"/>
</dbReference>